<dbReference type="InterPro" id="IPR050330">
    <property type="entry name" value="Bact_OuterMem_StrucFunc"/>
</dbReference>
<sequence length="757" mass="83243">MKRNIHFLYKLFSPYFFWGNTYYPTVISKKTAIQMYKKIRQNSFYQFKQSSKFPVKIKRLLTSLPILLLTTPNIAFAQPNTALSLSVTVNSNQDGAIQADGNLTLREAISIVNGSLSLEQLSTTEQSLVSSGSNQAEIKFNLPPGQTIIRLQTVLPALINPGTVVDGTSQSGYDSTKSATAEIEIPIPVVEITSAPDKEVFRGLTIAADNVTVRGLSMYGFTSKHTDTASLPPGNIVITPYSSVLISDKETRRQGDKENFSSQPPKNVTIQNNWLGITSEEKVPEKTSAFGVSVFNATGTNINRNLIANHEGSAIITGQFAENTQIQSNIIVGNGIAGVPDAIRLEGQVNNSQVTSNLICANDGSGVYLFKPEGSVQIQSNNIKYNGRRLRRAGVYLMGSNHEVLNNQITNQPGSGVAITAYPDSKKNIVRDNNFANIEGLSIDLNYRNTAGVRDFQRGDGPNPPRNSGNRRKDSANGAINAPEFLSSEFIVIDGKVNIDGKADPGSEIDIYKVNPNSKQQIDLYPAYSALGEVIARVQTDEKGRFKATFTDLQPGEIISAIATQNKYGTSEPAANSAIKSINSSGTIQNPTSRSQNSENPNCVTRPVPPAPEPIPEPIPEPPKPITLSVPRNIHFALDKDFISQKSGEVLDRIAQVLEQYPNIVIELQGHTDSRASDAYNKDLARRRATNARNYLIRRGIRPERMTIRSFGERQLKTPENSVVDFARNRRVEILFFDVRGIDIEFENQERDLQIEQ</sequence>
<evidence type="ECO:0000256" key="3">
    <source>
        <dbReference type="ARBA" id="ARBA00023237"/>
    </source>
</evidence>
<dbReference type="PRINTS" id="PR01021">
    <property type="entry name" value="OMPADOMAIN"/>
</dbReference>
<evidence type="ECO:0000313" key="8">
    <source>
        <dbReference type="Proteomes" id="UP000218418"/>
    </source>
</evidence>
<feature type="domain" description="OmpA-like" evidence="6">
    <location>
        <begin position="623"/>
        <end position="740"/>
    </location>
</feature>
<evidence type="ECO:0000256" key="5">
    <source>
        <dbReference type="SAM" id="MobiDB-lite"/>
    </source>
</evidence>
<evidence type="ECO:0000256" key="4">
    <source>
        <dbReference type="PROSITE-ProRule" id="PRU00473"/>
    </source>
</evidence>
<dbReference type="Pfam" id="PF13229">
    <property type="entry name" value="Beta_helix"/>
    <property type="match status" value="1"/>
</dbReference>
<dbReference type="EMBL" id="AP018227">
    <property type="protein sequence ID" value="BAY82203.1"/>
    <property type="molecule type" value="Genomic_DNA"/>
</dbReference>
<protein>
    <recommendedName>
        <fullName evidence="6">OmpA-like domain-containing protein</fullName>
    </recommendedName>
</protein>
<reference evidence="7 8" key="1">
    <citation type="submission" date="2017-06" db="EMBL/GenBank/DDBJ databases">
        <title>Genome sequencing of cyanobaciteial culture collection at National Institute for Environmental Studies (NIES).</title>
        <authorList>
            <person name="Hirose Y."/>
            <person name="Shimura Y."/>
            <person name="Fujisawa T."/>
            <person name="Nakamura Y."/>
            <person name="Kawachi M."/>
        </authorList>
    </citation>
    <scope>NUCLEOTIDE SEQUENCE [LARGE SCALE GENOMIC DNA]</scope>
    <source>
        <strain evidence="7 8">NIES-267</strain>
    </source>
</reference>
<dbReference type="InterPro" id="IPR006664">
    <property type="entry name" value="OMP_bac"/>
</dbReference>
<dbReference type="PANTHER" id="PTHR30329">
    <property type="entry name" value="STATOR ELEMENT OF FLAGELLAR MOTOR COMPLEX"/>
    <property type="match status" value="1"/>
</dbReference>
<dbReference type="PROSITE" id="PS51123">
    <property type="entry name" value="OMPA_2"/>
    <property type="match status" value="1"/>
</dbReference>
<accession>A0A1Z4LLT5</accession>
<organism evidence="7 8">
    <name type="scientific">Calothrix parasitica NIES-267</name>
    <dbReference type="NCBI Taxonomy" id="1973488"/>
    <lineage>
        <taxon>Bacteria</taxon>
        <taxon>Bacillati</taxon>
        <taxon>Cyanobacteriota</taxon>
        <taxon>Cyanophyceae</taxon>
        <taxon>Nostocales</taxon>
        <taxon>Calotrichaceae</taxon>
        <taxon>Calothrix</taxon>
    </lineage>
</organism>
<dbReference type="InterPro" id="IPR039448">
    <property type="entry name" value="Beta_helix"/>
</dbReference>
<name>A0A1Z4LLT5_9CYAN</name>
<dbReference type="SMART" id="SM00710">
    <property type="entry name" value="PbH1"/>
    <property type="match status" value="6"/>
</dbReference>
<proteinExistence type="predicted"/>
<keyword evidence="2 4" id="KW-0472">Membrane</keyword>
<gene>
    <name evidence="7" type="ORF">NIES267_16820</name>
</gene>
<dbReference type="PANTHER" id="PTHR30329:SF21">
    <property type="entry name" value="LIPOPROTEIN YIAD-RELATED"/>
    <property type="match status" value="1"/>
</dbReference>
<keyword evidence="8" id="KW-1185">Reference proteome</keyword>
<evidence type="ECO:0000259" key="6">
    <source>
        <dbReference type="PROSITE" id="PS51123"/>
    </source>
</evidence>
<feature type="compositionally biased region" description="Polar residues" evidence="5">
    <location>
        <begin position="586"/>
        <end position="603"/>
    </location>
</feature>
<comment type="subcellular location">
    <subcellularLocation>
        <location evidence="1">Cell outer membrane</location>
    </subcellularLocation>
</comment>
<dbReference type="SUPFAM" id="SSF51126">
    <property type="entry name" value="Pectin lyase-like"/>
    <property type="match status" value="1"/>
</dbReference>
<dbReference type="Proteomes" id="UP000218418">
    <property type="component" value="Chromosome"/>
</dbReference>
<dbReference type="Gene3D" id="2.160.20.10">
    <property type="entry name" value="Single-stranded right-handed beta-helix, Pectin lyase-like"/>
    <property type="match status" value="1"/>
</dbReference>
<dbReference type="InterPro" id="IPR006626">
    <property type="entry name" value="PbH1"/>
</dbReference>
<evidence type="ECO:0000256" key="1">
    <source>
        <dbReference type="ARBA" id="ARBA00004442"/>
    </source>
</evidence>
<dbReference type="InterPro" id="IPR036737">
    <property type="entry name" value="OmpA-like_sf"/>
</dbReference>
<dbReference type="Gene3D" id="3.30.1330.60">
    <property type="entry name" value="OmpA-like domain"/>
    <property type="match status" value="1"/>
</dbReference>
<dbReference type="GO" id="GO:0009279">
    <property type="term" value="C:cell outer membrane"/>
    <property type="evidence" value="ECO:0007669"/>
    <property type="project" value="UniProtKB-SubCell"/>
</dbReference>
<evidence type="ECO:0000256" key="2">
    <source>
        <dbReference type="ARBA" id="ARBA00023136"/>
    </source>
</evidence>
<feature type="region of interest" description="Disordered" evidence="5">
    <location>
        <begin position="453"/>
        <end position="477"/>
    </location>
</feature>
<feature type="compositionally biased region" description="Pro residues" evidence="5">
    <location>
        <begin position="607"/>
        <end position="624"/>
    </location>
</feature>
<dbReference type="InterPro" id="IPR006665">
    <property type="entry name" value="OmpA-like"/>
</dbReference>
<dbReference type="InterPro" id="IPR011050">
    <property type="entry name" value="Pectin_lyase_fold/virulence"/>
</dbReference>
<dbReference type="InterPro" id="IPR012334">
    <property type="entry name" value="Pectin_lyas_fold"/>
</dbReference>
<evidence type="ECO:0000313" key="7">
    <source>
        <dbReference type="EMBL" id="BAY82203.1"/>
    </source>
</evidence>
<dbReference type="AlphaFoldDB" id="A0A1Z4LLT5"/>
<dbReference type="Pfam" id="PF00691">
    <property type="entry name" value="OmpA"/>
    <property type="match status" value="1"/>
</dbReference>
<feature type="region of interest" description="Disordered" evidence="5">
    <location>
        <begin position="583"/>
        <end position="624"/>
    </location>
</feature>
<dbReference type="SUPFAM" id="SSF103088">
    <property type="entry name" value="OmpA-like"/>
    <property type="match status" value="1"/>
</dbReference>
<dbReference type="CDD" id="cd07185">
    <property type="entry name" value="OmpA_C-like"/>
    <property type="match status" value="1"/>
</dbReference>
<keyword evidence="3" id="KW-0998">Cell outer membrane</keyword>